<dbReference type="SUPFAM" id="SSF48452">
    <property type="entry name" value="TPR-like"/>
    <property type="match status" value="2"/>
</dbReference>
<evidence type="ECO:0000256" key="4">
    <source>
        <dbReference type="ARBA" id="ARBA00022840"/>
    </source>
</evidence>
<sequence length="900" mass="95379">MDGPPDERELARLRDLVAASPACMTLPGHLAARLYGPGGGPGGRGDDDAPGRADGVPERVGPYRIVAERGRGGMGVVYEAVDEGLGRRVAVKVLAAGAFADAKARERFRREARAAAGLRHPHLVPVFAAEAPDAGPPYLVMPLVEGPTLAERIAGRRVLDPREAAELARQVADGLAAAHAAGTVHRDVKPANVIVDDADGAAKLADFGLARPRGHEGITSAGTIAGTPCYLSPEQVRTPDAADPRMDVYALGATLYECLAGVPPFRGGTLDVLRMIAENDPVPPRKLNRDVPRDLETIALKCLEKDPARRYASAAALRDDLARFLAGRPIEARPCGRLGAAAKWVRRNRTLAGLGATLAVALAAGSAASFVLWRRAEGQAVVARDREREAEAHLKAALDVVDRFCTRASEEQLLRQPGLQPLRKKLLGDAVAHYRGFVAARRGDASARAAVADALARLARLQVQLGEPAEAAATVREALALHGRLLEESPADPSRIAAVAGDRVVLGECLRHRREYEAAEAEALAAAGLFGRLGRGYRLPQASALAGAARAGMFLHPGTAIGGFREAAQVLEEILAEDPDAVDVKAELASTLHSLASNRMAAEDISTLERARSLWEELVAADPGWLNNRTGLAEAESNLGVLYKWGGRLPEAEEAYAGAIEALGRVVDENPRVLGWRRSLGQAHFNLATLLSQRAKHAESASQFEAARTHLAAFSRGDPGDVQARLEHAYAALGLAHEQLLLGRAEPAAGAWSEATPTVRDLIAAEGISGRQLAMLVELVQQHAALAHELGRSREGDELAEAMAAALARRKAADLLGPFFAWRAGLAGAHAPAELPGILDRWEAAAPGSPECLAWRGRVEAEAGRIDQARDLFRRAKAGGWKPPECWLAGPRLEGLLGAP</sequence>
<feature type="domain" description="Protein kinase" evidence="6">
    <location>
        <begin position="63"/>
        <end position="325"/>
    </location>
</feature>
<keyword evidence="8" id="KW-1185">Reference proteome</keyword>
<dbReference type="OrthoDB" id="500858at2"/>
<evidence type="ECO:0000256" key="1">
    <source>
        <dbReference type="ARBA" id="ARBA00022679"/>
    </source>
</evidence>
<dbReference type="InterPro" id="IPR011990">
    <property type="entry name" value="TPR-like_helical_dom_sf"/>
</dbReference>
<gene>
    <name evidence="7" type="primary">pknB_27</name>
    <name evidence="7" type="ORF">OJF2_40260</name>
</gene>
<evidence type="ECO:0000256" key="5">
    <source>
        <dbReference type="SAM" id="MobiDB-lite"/>
    </source>
</evidence>
<evidence type="ECO:0000256" key="2">
    <source>
        <dbReference type="ARBA" id="ARBA00022741"/>
    </source>
</evidence>
<dbReference type="GO" id="GO:0004674">
    <property type="term" value="F:protein serine/threonine kinase activity"/>
    <property type="evidence" value="ECO:0007669"/>
    <property type="project" value="UniProtKB-EC"/>
</dbReference>
<dbReference type="AlphaFoldDB" id="A0A5B9W5K1"/>
<evidence type="ECO:0000256" key="3">
    <source>
        <dbReference type="ARBA" id="ARBA00022777"/>
    </source>
</evidence>
<dbReference type="CDD" id="cd14014">
    <property type="entry name" value="STKc_PknB_like"/>
    <property type="match status" value="1"/>
</dbReference>
<evidence type="ECO:0000313" key="7">
    <source>
        <dbReference type="EMBL" id="QEH35474.1"/>
    </source>
</evidence>
<keyword evidence="2" id="KW-0547">Nucleotide-binding</keyword>
<dbReference type="PANTHER" id="PTHR43289">
    <property type="entry name" value="MITOGEN-ACTIVATED PROTEIN KINASE KINASE KINASE 20-RELATED"/>
    <property type="match status" value="1"/>
</dbReference>
<feature type="compositionally biased region" description="Basic and acidic residues" evidence="5">
    <location>
        <begin position="44"/>
        <end position="57"/>
    </location>
</feature>
<keyword evidence="4" id="KW-0067">ATP-binding</keyword>
<dbReference type="Gene3D" id="1.25.40.10">
    <property type="entry name" value="Tetratricopeptide repeat domain"/>
    <property type="match status" value="2"/>
</dbReference>
<dbReference type="SMART" id="SM00220">
    <property type="entry name" value="S_TKc"/>
    <property type="match status" value="1"/>
</dbReference>
<dbReference type="RefSeq" id="WP_148595274.1">
    <property type="nucleotide sequence ID" value="NZ_CP042997.1"/>
</dbReference>
<feature type="region of interest" description="Disordered" evidence="5">
    <location>
        <begin position="35"/>
        <end position="58"/>
    </location>
</feature>
<dbReference type="SUPFAM" id="SSF56112">
    <property type="entry name" value="Protein kinase-like (PK-like)"/>
    <property type="match status" value="1"/>
</dbReference>
<dbReference type="PANTHER" id="PTHR43289:SF6">
    <property type="entry name" value="SERINE_THREONINE-PROTEIN KINASE NEKL-3"/>
    <property type="match status" value="1"/>
</dbReference>
<dbReference type="GO" id="GO:0005524">
    <property type="term" value="F:ATP binding"/>
    <property type="evidence" value="ECO:0007669"/>
    <property type="project" value="UniProtKB-KW"/>
</dbReference>
<dbReference type="Gene3D" id="3.30.200.20">
    <property type="entry name" value="Phosphorylase Kinase, domain 1"/>
    <property type="match status" value="1"/>
</dbReference>
<evidence type="ECO:0000259" key="6">
    <source>
        <dbReference type="PROSITE" id="PS50011"/>
    </source>
</evidence>
<dbReference type="InterPro" id="IPR000719">
    <property type="entry name" value="Prot_kinase_dom"/>
</dbReference>
<reference evidence="7 8" key="1">
    <citation type="submission" date="2019-08" db="EMBL/GenBank/DDBJ databases">
        <title>Deep-cultivation of Planctomycetes and their phenomic and genomic characterization uncovers novel biology.</title>
        <authorList>
            <person name="Wiegand S."/>
            <person name="Jogler M."/>
            <person name="Boedeker C."/>
            <person name="Pinto D."/>
            <person name="Vollmers J."/>
            <person name="Rivas-Marin E."/>
            <person name="Kohn T."/>
            <person name="Peeters S.H."/>
            <person name="Heuer A."/>
            <person name="Rast P."/>
            <person name="Oberbeckmann S."/>
            <person name="Bunk B."/>
            <person name="Jeske O."/>
            <person name="Meyerdierks A."/>
            <person name="Storesund J.E."/>
            <person name="Kallscheuer N."/>
            <person name="Luecker S."/>
            <person name="Lage O.M."/>
            <person name="Pohl T."/>
            <person name="Merkel B.J."/>
            <person name="Hornburger P."/>
            <person name="Mueller R.-W."/>
            <person name="Bruemmer F."/>
            <person name="Labrenz M."/>
            <person name="Spormann A.M."/>
            <person name="Op den Camp H."/>
            <person name="Overmann J."/>
            <person name="Amann R."/>
            <person name="Jetten M.S.M."/>
            <person name="Mascher T."/>
            <person name="Medema M.H."/>
            <person name="Devos D.P."/>
            <person name="Kaster A.-K."/>
            <person name="Ovreas L."/>
            <person name="Rohde M."/>
            <person name="Galperin M.Y."/>
            <person name="Jogler C."/>
        </authorList>
    </citation>
    <scope>NUCLEOTIDE SEQUENCE [LARGE SCALE GENOMIC DNA]</scope>
    <source>
        <strain evidence="7 8">OJF2</strain>
    </source>
</reference>
<accession>A0A5B9W5K1</accession>
<organism evidence="7 8">
    <name type="scientific">Aquisphaera giovannonii</name>
    <dbReference type="NCBI Taxonomy" id="406548"/>
    <lineage>
        <taxon>Bacteria</taxon>
        <taxon>Pseudomonadati</taxon>
        <taxon>Planctomycetota</taxon>
        <taxon>Planctomycetia</taxon>
        <taxon>Isosphaerales</taxon>
        <taxon>Isosphaeraceae</taxon>
        <taxon>Aquisphaera</taxon>
    </lineage>
</organism>
<dbReference type="EC" id="2.7.11.1" evidence="7"/>
<dbReference type="Proteomes" id="UP000324233">
    <property type="component" value="Chromosome"/>
</dbReference>
<keyword evidence="3 7" id="KW-0418">Kinase</keyword>
<protein>
    <submittedName>
        <fullName evidence="7">Serine/threonine-protein kinase PknB</fullName>
        <ecNumber evidence="7">2.7.11.1</ecNumber>
    </submittedName>
</protein>
<dbReference type="Pfam" id="PF00069">
    <property type="entry name" value="Pkinase"/>
    <property type="match status" value="1"/>
</dbReference>
<dbReference type="InterPro" id="IPR019734">
    <property type="entry name" value="TPR_rpt"/>
</dbReference>
<dbReference type="PROSITE" id="PS50011">
    <property type="entry name" value="PROTEIN_KINASE_DOM"/>
    <property type="match status" value="1"/>
</dbReference>
<evidence type="ECO:0000313" key="8">
    <source>
        <dbReference type="Proteomes" id="UP000324233"/>
    </source>
</evidence>
<dbReference type="InterPro" id="IPR011009">
    <property type="entry name" value="Kinase-like_dom_sf"/>
</dbReference>
<dbReference type="SMART" id="SM00028">
    <property type="entry name" value="TPR"/>
    <property type="match status" value="3"/>
</dbReference>
<dbReference type="KEGG" id="agv:OJF2_40260"/>
<proteinExistence type="predicted"/>
<dbReference type="Gene3D" id="1.10.510.10">
    <property type="entry name" value="Transferase(Phosphotransferase) domain 1"/>
    <property type="match status" value="1"/>
</dbReference>
<dbReference type="EMBL" id="CP042997">
    <property type="protein sequence ID" value="QEH35474.1"/>
    <property type="molecule type" value="Genomic_DNA"/>
</dbReference>
<keyword evidence="1 7" id="KW-0808">Transferase</keyword>
<name>A0A5B9W5K1_9BACT</name>